<evidence type="ECO:0000256" key="6">
    <source>
        <dbReference type="SAM" id="Phobius"/>
    </source>
</evidence>
<dbReference type="Gene3D" id="3.30.870.10">
    <property type="entry name" value="Endonuclease Chain A"/>
    <property type="match status" value="2"/>
</dbReference>
<dbReference type="RefSeq" id="WP_334315697.1">
    <property type="nucleotide sequence ID" value="NZ_CP065938.1"/>
</dbReference>
<dbReference type="Proteomes" id="UP001058120">
    <property type="component" value="Chromosome"/>
</dbReference>
<evidence type="ECO:0000256" key="2">
    <source>
        <dbReference type="ARBA" id="ARBA00022475"/>
    </source>
</evidence>
<accession>A0ABY5Y309</accession>
<organism evidence="8 9">
    <name type="scientific">Taurinivorans muris</name>
    <dbReference type="NCBI Taxonomy" id="2787751"/>
    <lineage>
        <taxon>Bacteria</taxon>
        <taxon>Pseudomonadati</taxon>
        <taxon>Thermodesulfobacteriota</taxon>
        <taxon>Desulfovibrionia</taxon>
        <taxon>Desulfovibrionales</taxon>
        <taxon>Desulfovibrionaceae</taxon>
        <taxon>Taurinivorans</taxon>
    </lineage>
</organism>
<dbReference type="InterPro" id="IPR025202">
    <property type="entry name" value="PLD-like_dom"/>
</dbReference>
<feature type="transmembrane region" description="Helical" evidence="6">
    <location>
        <begin position="34"/>
        <end position="56"/>
    </location>
</feature>
<name>A0ABY5Y309_9BACT</name>
<dbReference type="SUPFAM" id="SSF56024">
    <property type="entry name" value="Phospholipase D/nuclease"/>
    <property type="match status" value="2"/>
</dbReference>
<dbReference type="PROSITE" id="PS50035">
    <property type="entry name" value="PLD"/>
    <property type="match status" value="2"/>
</dbReference>
<evidence type="ECO:0000256" key="3">
    <source>
        <dbReference type="ARBA" id="ARBA00022692"/>
    </source>
</evidence>
<evidence type="ECO:0000313" key="8">
    <source>
        <dbReference type="EMBL" id="UWX06097.1"/>
    </source>
</evidence>
<evidence type="ECO:0000256" key="4">
    <source>
        <dbReference type="ARBA" id="ARBA00022989"/>
    </source>
</evidence>
<sequence>MSIAFLVTIFLLISYAVAFTAIVHCLLHSKYPQAALAWCGVIIMLPFLGAFFYFVFGINRIDSKATKLFNQAVEARRRHLDSIRKNHWSSVQANHTREEYPIMGIGERSQGLSCVGGNTFEPLFNGDEAYPKMLEAIENAEHYVFLSTYIFSGKRSGERFTEALIRAHKRGVMVHVIVDGLGTFWDFAFLRRKLKKAGVPVYSFIPFKLFPFQMSINLRNHRKLLICDSIAFTGGMNIADGNLLKYHPRDSVQDVHFKCTGPIVTGLREVFLLDLAFVTGKAQDMTFTPCPATGTMDARIVMDGPGNSDDLIINLLCGVFSCAKKEIIIINPYFLPTREIISALMSAVTRGVRVRVILPEKLDHNFVSWAADHILPSLIHGGIEMYKQPKPFAHTKLILVDEIYTFLGSTNFDPRSLKLNFELNLEVFSVQLNSYLRFFADSVLASSKKIAYSVFEDGKFPFLIFLKRLRNAAMWIFSPYL</sequence>
<comment type="subcellular location">
    <subcellularLocation>
        <location evidence="1">Cell membrane</location>
        <topology evidence="1">Multi-pass membrane protein</topology>
    </subcellularLocation>
</comment>
<protein>
    <submittedName>
        <fullName evidence="8">PLDc N-terminal domain-containing protein</fullName>
    </submittedName>
</protein>
<evidence type="ECO:0000256" key="1">
    <source>
        <dbReference type="ARBA" id="ARBA00004651"/>
    </source>
</evidence>
<dbReference type="EMBL" id="CP065938">
    <property type="protein sequence ID" value="UWX06097.1"/>
    <property type="molecule type" value="Genomic_DNA"/>
</dbReference>
<dbReference type="PANTHER" id="PTHR21248">
    <property type="entry name" value="CARDIOLIPIN SYNTHASE"/>
    <property type="match status" value="1"/>
</dbReference>
<keyword evidence="3 6" id="KW-0812">Transmembrane</keyword>
<dbReference type="PANTHER" id="PTHR21248:SF22">
    <property type="entry name" value="PHOSPHOLIPASE D"/>
    <property type="match status" value="1"/>
</dbReference>
<keyword evidence="5 6" id="KW-0472">Membrane</keyword>
<reference evidence="8" key="1">
    <citation type="submission" date="2020-12" db="EMBL/GenBank/DDBJ databases">
        <title>Taurinivorans muris gen. nov., sp. nov., fundamental and realized metabolic niche of a ubiquitous sulfidogenic bacterium in the murine intestine.</title>
        <authorList>
            <person name="Ye H."/>
            <person name="Hanson B.T."/>
            <person name="Loy A."/>
        </authorList>
    </citation>
    <scope>NUCLEOTIDE SEQUENCE</scope>
    <source>
        <strain evidence="8">LT0009</strain>
    </source>
</reference>
<dbReference type="InterPro" id="IPR001736">
    <property type="entry name" value="PLipase_D/transphosphatidylase"/>
</dbReference>
<evidence type="ECO:0000256" key="5">
    <source>
        <dbReference type="ARBA" id="ARBA00023136"/>
    </source>
</evidence>
<keyword evidence="4 6" id="KW-1133">Transmembrane helix</keyword>
<proteinExistence type="predicted"/>
<dbReference type="InterPro" id="IPR027379">
    <property type="entry name" value="CLS_N"/>
</dbReference>
<keyword evidence="9" id="KW-1185">Reference proteome</keyword>
<dbReference type="CDD" id="cd09157">
    <property type="entry name" value="PLDc_CLS_unchar2_1"/>
    <property type="match status" value="1"/>
</dbReference>
<dbReference type="SMART" id="SM00155">
    <property type="entry name" value="PLDc"/>
    <property type="match status" value="2"/>
</dbReference>
<dbReference type="Pfam" id="PF13091">
    <property type="entry name" value="PLDc_2"/>
    <property type="match status" value="2"/>
</dbReference>
<feature type="domain" description="PLD phosphodiesterase" evidence="7">
    <location>
        <begin position="389"/>
        <end position="416"/>
    </location>
</feature>
<feature type="domain" description="PLD phosphodiesterase" evidence="7">
    <location>
        <begin position="216"/>
        <end position="242"/>
    </location>
</feature>
<keyword evidence="2" id="KW-1003">Cell membrane</keyword>
<gene>
    <name evidence="8" type="ORF">JBF11_01920</name>
</gene>
<dbReference type="Pfam" id="PF13396">
    <property type="entry name" value="PLDc_N"/>
    <property type="match status" value="1"/>
</dbReference>
<evidence type="ECO:0000259" key="7">
    <source>
        <dbReference type="PROSITE" id="PS50035"/>
    </source>
</evidence>
<evidence type="ECO:0000313" key="9">
    <source>
        <dbReference type="Proteomes" id="UP001058120"/>
    </source>
</evidence>